<dbReference type="EMBL" id="SRLO01001499">
    <property type="protein sequence ID" value="TNN37346.1"/>
    <property type="molecule type" value="Genomic_DNA"/>
</dbReference>
<sequence length="74" mass="7824">MLRNTRCEEVVPPSRTRSRPVGARVSSNAPGKEKVSVFGGIGLCGYRSSLGLTGRHGASWGLRIPFAPMGRAAV</sequence>
<name>A0A4Z2F7Z8_9TELE</name>
<keyword evidence="3" id="KW-1185">Reference proteome</keyword>
<dbReference type="AlphaFoldDB" id="A0A4Z2F7Z8"/>
<comment type="caution">
    <text evidence="2">The sequence shown here is derived from an EMBL/GenBank/DDBJ whole genome shotgun (WGS) entry which is preliminary data.</text>
</comment>
<proteinExistence type="predicted"/>
<dbReference type="Proteomes" id="UP000314294">
    <property type="component" value="Unassembled WGS sequence"/>
</dbReference>
<accession>A0A4Z2F7Z8</accession>
<gene>
    <name evidence="2" type="ORF">EYF80_052487</name>
</gene>
<feature type="region of interest" description="Disordered" evidence="1">
    <location>
        <begin position="1"/>
        <end position="29"/>
    </location>
</feature>
<reference evidence="2 3" key="1">
    <citation type="submission" date="2019-03" db="EMBL/GenBank/DDBJ databases">
        <title>First draft genome of Liparis tanakae, snailfish: a comprehensive survey of snailfish specific genes.</title>
        <authorList>
            <person name="Kim W."/>
            <person name="Song I."/>
            <person name="Jeong J.-H."/>
            <person name="Kim D."/>
            <person name="Kim S."/>
            <person name="Ryu S."/>
            <person name="Song J.Y."/>
            <person name="Lee S.K."/>
        </authorList>
    </citation>
    <scope>NUCLEOTIDE SEQUENCE [LARGE SCALE GENOMIC DNA]</scope>
    <source>
        <tissue evidence="2">Muscle</tissue>
    </source>
</reference>
<evidence type="ECO:0000256" key="1">
    <source>
        <dbReference type="SAM" id="MobiDB-lite"/>
    </source>
</evidence>
<organism evidence="2 3">
    <name type="scientific">Liparis tanakae</name>
    <name type="common">Tanaka's snailfish</name>
    <dbReference type="NCBI Taxonomy" id="230148"/>
    <lineage>
        <taxon>Eukaryota</taxon>
        <taxon>Metazoa</taxon>
        <taxon>Chordata</taxon>
        <taxon>Craniata</taxon>
        <taxon>Vertebrata</taxon>
        <taxon>Euteleostomi</taxon>
        <taxon>Actinopterygii</taxon>
        <taxon>Neopterygii</taxon>
        <taxon>Teleostei</taxon>
        <taxon>Neoteleostei</taxon>
        <taxon>Acanthomorphata</taxon>
        <taxon>Eupercaria</taxon>
        <taxon>Perciformes</taxon>
        <taxon>Cottioidei</taxon>
        <taxon>Cottales</taxon>
        <taxon>Liparidae</taxon>
        <taxon>Liparis</taxon>
    </lineage>
</organism>
<protein>
    <submittedName>
        <fullName evidence="2">Uncharacterized protein</fullName>
    </submittedName>
</protein>
<evidence type="ECO:0000313" key="2">
    <source>
        <dbReference type="EMBL" id="TNN37346.1"/>
    </source>
</evidence>
<evidence type="ECO:0000313" key="3">
    <source>
        <dbReference type="Proteomes" id="UP000314294"/>
    </source>
</evidence>